<dbReference type="Proteomes" id="UP000324241">
    <property type="component" value="Unassembled WGS sequence"/>
</dbReference>
<dbReference type="InterPro" id="IPR009081">
    <property type="entry name" value="PP-bd_ACP"/>
</dbReference>
<dbReference type="InterPro" id="IPR036736">
    <property type="entry name" value="ACP-like_sf"/>
</dbReference>
<dbReference type="RefSeq" id="XP_033425125.1">
    <property type="nucleotide sequence ID" value="XM_033571810.1"/>
</dbReference>
<dbReference type="GeneID" id="54329885"/>
<evidence type="ECO:0000313" key="2">
    <source>
        <dbReference type="EMBL" id="KAA8645764.1"/>
    </source>
</evidence>
<dbReference type="PROSITE" id="PS50075">
    <property type="entry name" value="CARRIER"/>
    <property type="match status" value="1"/>
</dbReference>
<dbReference type="OrthoDB" id="416786at2759"/>
<dbReference type="SUPFAM" id="SSF47336">
    <property type="entry name" value="ACP-like"/>
    <property type="match status" value="1"/>
</dbReference>
<dbReference type="AlphaFoldDB" id="A0A5M9MK35"/>
<dbReference type="Gene3D" id="1.10.1200.10">
    <property type="entry name" value="ACP-like"/>
    <property type="match status" value="1"/>
</dbReference>
<proteinExistence type="predicted"/>
<evidence type="ECO:0000259" key="1">
    <source>
        <dbReference type="PROSITE" id="PS50075"/>
    </source>
</evidence>
<sequence>MWGGGHVKADAAAEDVLEITDLKLLDLCTESGTATWEKRGSWSTINLASIVDIGPTKGQLRALWTQIIQQDASDFSEEDAFFEVGGDSITALDLATASQAQGILLTME</sequence>
<reference evidence="2 3" key="1">
    <citation type="submission" date="2019-08" db="EMBL/GenBank/DDBJ databases">
        <title>The genome sequence of a newly discovered highly antifungal drug resistant Aspergillus species, Aspergillus tanneri NIH 1004.</title>
        <authorList>
            <person name="Mounaud S."/>
            <person name="Singh I."/>
            <person name="Joardar V."/>
            <person name="Pakala S."/>
            <person name="Pakala S."/>
            <person name="Venepally P."/>
            <person name="Chung J.K."/>
            <person name="Losada L."/>
            <person name="Nierman W.C."/>
        </authorList>
    </citation>
    <scope>NUCLEOTIDE SEQUENCE [LARGE SCALE GENOMIC DNA]</scope>
    <source>
        <strain evidence="2 3">NIH1004</strain>
    </source>
</reference>
<dbReference type="EMBL" id="QUQM01000007">
    <property type="protein sequence ID" value="KAA8645764.1"/>
    <property type="molecule type" value="Genomic_DNA"/>
</dbReference>
<organism evidence="2 3">
    <name type="scientific">Aspergillus tanneri</name>
    <dbReference type="NCBI Taxonomy" id="1220188"/>
    <lineage>
        <taxon>Eukaryota</taxon>
        <taxon>Fungi</taxon>
        <taxon>Dikarya</taxon>
        <taxon>Ascomycota</taxon>
        <taxon>Pezizomycotina</taxon>
        <taxon>Eurotiomycetes</taxon>
        <taxon>Eurotiomycetidae</taxon>
        <taxon>Eurotiales</taxon>
        <taxon>Aspergillaceae</taxon>
        <taxon>Aspergillus</taxon>
        <taxon>Aspergillus subgen. Circumdati</taxon>
    </lineage>
</organism>
<evidence type="ECO:0000313" key="3">
    <source>
        <dbReference type="Proteomes" id="UP000324241"/>
    </source>
</evidence>
<gene>
    <name evidence="2" type="ORF">ATNIH1004_007183</name>
</gene>
<comment type="caution">
    <text evidence="2">The sequence shown here is derived from an EMBL/GenBank/DDBJ whole genome shotgun (WGS) entry which is preliminary data.</text>
</comment>
<name>A0A5M9MK35_9EURO</name>
<accession>A0A5M9MK35</accession>
<protein>
    <recommendedName>
        <fullName evidence="1">Carrier domain-containing protein</fullName>
    </recommendedName>
</protein>
<feature type="domain" description="Carrier" evidence="1">
    <location>
        <begin position="51"/>
        <end position="108"/>
    </location>
</feature>
<dbReference type="Pfam" id="PF00550">
    <property type="entry name" value="PP-binding"/>
    <property type="match status" value="1"/>
</dbReference>